<accession>A0A8J2Z0I5</accession>
<evidence type="ECO:0000313" key="6">
    <source>
        <dbReference type="EMBL" id="GGF50321.1"/>
    </source>
</evidence>
<evidence type="ECO:0000256" key="3">
    <source>
        <dbReference type="ARBA" id="ARBA00022801"/>
    </source>
</evidence>
<dbReference type="AlphaFoldDB" id="A0A8J2Z0I5"/>
<protein>
    <submittedName>
        <fullName evidence="6">Deacylase</fullName>
    </submittedName>
</protein>
<evidence type="ECO:0000313" key="7">
    <source>
        <dbReference type="Proteomes" id="UP000646365"/>
    </source>
</evidence>
<organism evidence="6 7">
    <name type="scientific">Aliidongia dinghuensis</name>
    <dbReference type="NCBI Taxonomy" id="1867774"/>
    <lineage>
        <taxon>Bacteria</taxon>
        <taxon>Pseudomonadati</taxon>
        <taxon>Pseudomonadota</taxon>
        <taxon>Alphaproteobacteria</taxon>
        <taxon>Rhodospirillales</taxon>
        <taxon>Dongiaceae</taxon>
        <taxon>Aliidongia</taxon>
    </lineage>
</organism>
<comment type="caution">
    <text evidence="6">The sequence shown here is derived from an EMBL/GenBank/DDBJ whole genome shotgun (WGS) entry which is preliminary data.</text>
</comment>
<dbReference type="PANTHER" id="PTHR37326">
    <property type="entry name" value="BLL3975 PROTEIN"/>
    <property type="match status" value="1"/>
</dbReference>
<dbReference type="Gene3D" id="3.40.630.10">
    <property type="entry name" value="Zn peptidases"/>
    <property type="match status" value="1"/>
</dbReference>
<keyword evidence="4" id="KW-0862">Zinc</keyword>
<name>A0A8J2Z0I5_9PROT</name>
<dbReference type="InterPro" id="IPR043795">
    <property type="entry name" value="N-alpha-Ac-DABA-like"/>
</dbReference>
<dbReference type="SUPFAM" id="SSF53187">
    <property type="entry name" value="Zn-dependent exopeptidases"/>
    <property type="match status" value="1"/>
</dbReference>
<evidence type="ECO:0000256" key="2">
    <source>
        <dbReference type="ARBA" id="ARBA00022723"/>
    </source>
</evidence>
<dbReference type="GO" id="GO:0016788">
    <property type="term" value="F:hydrolase activity, acting on ester bonds"/>
    <property type="evidence" value="ECO:0007669"/>
    <property type="project" value="InterPro"/>
</dbReference>
<proteinExistence type="predicted"/>
<gene>
    <name evidence="6" type="ORF">GCM10011611_65930</name>
</gene>
<dbReference type="GO" id="GO:0016811">
    <property type="term" value="F:hydrolase activity, acting on carbon-nitrogen (but not peptide) bonds, in linear amides"/>
    <property type="evidence" value="ECO:0007669"/>
    <property type="project" value="InterPro"/>
</dbReference>
<reference evidence="6" key="2">
    <citation type="submission" date="2020-09" db="EMBL/GenBank/DDBJ databases">
        <authorList>
            <person name="Sun Q."/>
            <person name="Zhou Y."/>
        </authorList>
    </citation>
    <scope>NUCLEOTIDE SEQUENCE</scope>
    <source>
        <strain evidence="6">CGMCC 1.15725</strain>
    </source>
</reference>
<dbReference type="Proteomes" id="UP000646365">
    <property type="component" value="Unassembled WGS sequence"/>
</dbReference>
<keyword evidence="7" id="KW-1185">Reference proteome</keyword>
<dbReference type="InterPro" id="IPR055438">
    <property type="entry name" value="AstE_AspA_cat"/>
</dbReference>
<evidence type="ECO:0000259" key="5">
    <source>
        <dbReference type="Pfam" id="PF24827"/>
    </source>
</evidence>
<dbReference type="CDD" id="cd06252">
    <property type="entry name" value="M14_ASTE_ASPA-like"/>
    <property type="match status" value="1"/>
</dbReference>
<dbReference type="RefSeq" id="WP_189052460.1">
    <property type="nucleotide sequence ID" value="NZ_BMJQ01000033.1"/>
</dbReference>
<dbReference type="GO" id="GO:0046872">
    <property type="term" value="F:metal ion binding"/>
    <property type="evidence" value="ECO:0007669"/>
    <property type="project" value="UniProtKB-KW"/>
</dbReference>
<evidence type="ECO:0000256" key="1">
    <source>
        <dbReference type="ARBA" id="ARBA00001947"/>
    </source>
</evidence>
<feature type="domain" description="Succinylglutamate desuccinylase/Aspartoacylase catalytic" evidence="5">
    <location>
        <begin position="47"/>
        <end position="233"/>
    </location>
</feature>
<evidence type="ECO:0000256" key="4">
    <source>
        <dbReference type="ARBA" id="ARBA00022833"/>
    </source>
</evidence>
<comment type="cofactor">
    <cofactor evidence="1">
        <name>Zn(2+)</name>
        <dbReference type="ChEBI" id="CHEBI:29105"/>
    </cofactor>
</comment>
<sequence length="344" mass="36930">MHTGLFHSLDLTADGKALSFLGIPFSVDRSPYFQVKIPVCRVRRGTGPRILLMAGNHGDEYEGEITLGRLVRRITPERIRGELTILPIANAPAVMAARRRSPLDQGNLNRAFPGNPGGTPTERLAHFLEHELFPRHDIVFDLHSGGTSMAHLPCSLVERQGPPERFGRALELMAALGMPYGFVAENGATAPTSMAAAARAGAIGLSGEFGGGGTVTPATMALTSRAIDNLLQAVGMVEAPLLGDHPPVTSPTRLLMLDSHEQAIFATRRGWFEPAVDVGAEVAAGDLAGWYHDLSDLERPEQALTFAHSGIVISRRLHSDSEAGDCLIQVARPIDEKALRAHDI</sequence>
<dbReference type="Pfam" id="PF24827">
    <property type="entry name" value="AstE_AspA_cat"/>
    <property type="match status" value="1"/>
</dbReference>
<dbReference type="InterPro" id="IPR053138">
    <property type="entry name" value="N-alpha-Ac-DABA_deacetylase"/>
</dbReference>
<keyword evidence="3" id="KW-0378">Hydrolase</keyword>
<dbReference type="PIRSF" id="PIRSF039012">
    <property type="entry name" value="ASP"/>
    <property type="match status" value="1"/>
</dbReference>
<dbReference type="EMBL" id="BMJQ01000033">
    <property type="protein sequence ID" value="GGF50321.1"/>
    <property type="molecule type" value="Genomic_DNA"/>
</dbReference>
<dbReference type="PANTHER" id="PTHR37326:SF1">
    <property type="entry name" value="BLL3975 PROTEIN"/>
    <property type="match status" value="1"/>
</dbReference>
<keyword evidence="2" id="KW-0479">Metal-binding</keyword>
<reference evidence="6" key="1">
    <citation type="journal article" date="2014" name="Int. J. Syst. Evol. Microbiol.">
        <title>Complete genome sequence of Corynebacterium casei LMG S-19264T (=DSM 44701T), isolated from a smear-ripened cheese.</title>
        <authorList>
            <consortium name="US DOE Joint Genome Institute (JGI-PGF)"/>
            <person name="Walter F."/>
            <person name="Albersmeier A."/>
            <person name="Kalinowski J."/>
            <person name="Ruckert C."/>
        </authorList>
    </citation>
    <scope>NUCLEOTIDE SEQUENCE</scope>
    <source>
        <strain evidence="6">CGMCC 1.15725</strain>
    </source>
</reference>